<keyword evidence="9" id="KW-1185">Reference proteome</keyword>
<evidence type="ECO:0000313" key="9">
    <source>
        <dbReference type="Proteomes" id="UP000523447"/>
    </source>
</evidence>
<dbReference type="PANTHER" id="PTHR30173:SF36">
    <property type="entry name" value="ECF RNA POLYMERASE SIGMA FACTOR SIGJ"/>
    <property type="match status" value="1"/>
</dbReference>
<dbReference type="Pfam" id="PF08281">
    <property type="entry name" value="Sigma70_r4_2"/>
    <property type="match status" value="1"/>
</dbReference>
<name>A0A7X6LVJ6_9NOCA</name>
<keyword evidence="4" id="KW-0238">DNA-binding</keyword>
<feature type="region of interest" description="Disordered" evidence="6">
    <location>
        <begin position="26"/>
        <end position="62"/>
    </location>
</feature>
<evidence type="ECO:0000313" key="8">
    <source>
        <dbReference type="EMBL" id="NKY85292.1"/>
    </source>
</evidence>
<feature type="compositionally biased region" description="Polar residues" evidence="6">
    <location>
        <begin position="35"/>
        <end position="44"/>
    </location>
</feature>
<dbReference type="InterPro" id="IPR013324">
    <property type="entry name" value="RNA_pol_sigma_r3/r4-like"/>
</dbReference>
<dbReference type="GO" id="GO:0006352">
    <property type="term" value="P:DNA-templated transcription initiation"/>
    <property type="evidence" value="ECO:0007669"/>
    <property type="project" value="InterPro"/>
</dbReference>
<keyword evidence="5" id="KW-0804">Transcription</keyword>
<organism evidence="8 9">
    <name type="scientific">Nocardia veterana</name>
    <dbReference type="NCBI Taxonomy" id="132249"/>
    <lineage>
        <taxon>Bacteria</taxon>
        <taxon>Bacillati</taxon>
        <taxon>Actinomycetota</taxon>
        <taxon>Actinomycetes</taxon>
        <taxon>Mycobacteriales</taxon>
        <taxon>Nocardiaceae</taxon>
        <taxon>Nocardia</taxon>
    </lineage>
</organism>
<dbReference type="GO" id="GO:0003677">
    <property type="term" value="F:DNA binding"/>
    <property type="evidence" value="ECO:0007669"/>
    <property type="project" value="UniProtKB-KW"/>
</dbReference>
<feature type="domain" description="RNA polymerase sigma factor 70 region 4 type 2" evidence="7">
    <location>
        <begin position="80"/>
        <end position="109"/>
    </location>
</feature>
<keyword evidence="3" id="KW-0731">Sigma factor</keyword>
<dbReference type="InterPro" id="IPR013249">
    <property type="entry name" value="RNA_pol_sigma70_r4_t2"/>
</dbReference>
<evidence type="ECO:0000256" key="4">
    <source>
        <dbReference type="ARBA" id="ARBA00023125"/>
    </source>
</evidence>
<evidence type="ECO:0000256" key="6">
    <source>
        <dbReference type="SAM" id="MobiDB-lite"/>
    </source>
</evidence>
<evidence type="ECO:0000256" key="5">
    <source>
        <dbReference type="ARBA" id="ARBA00023163"/>
    </source>
</evidence>
<evidence type="ECO:0000259" key="7">
    <source>
        <dbReference type="Pfam" id="PF08281"/>
    </source>
</evidence>
<sequence length="159" mass="16759">MHGHAGASTPTRCVLHAVRESSCWTRLPGTFPGASPTSGDSGSQPRRDRTRSRRDPTTATQVALTSLVPADSVSMGMLVVLETLSPTERAVFVLREVFGFDYDDTAAATERFLAAASTGDMAGLVSLLASDIAWTTDSGGKVRHCATSSWSAPSGWARS</sequence>
<reference evidence="8 9" key="1">
    <citation type="submission" date="2020-04" db="EMBL/GenBank/DDBJ databases">
        <title>MicrobeNet Type strains.</title>
        <authorList>
            <person name="Nicholson A.C."/>
        </authorList>
    </citation>
    <scope>NUCLEOTIDE SEQUENCE [LARGE SCALE GENOMIC DNA]</scope>
    <source>
        <strain evidence="8 9">DSM 44445</strain>
    </source>
</reference>
<dbReference type="PANTHER" id="PTHR30173">
    <property type="entry name" value="SIGMA 19 FACTOR"/>
    <property type="match status" value="1"/>
</dbReference>
<dbReference type="Proteomes" id="UP000523447">
    <property type="component" value="Unassembled WGS sequence"/>
</dbReference>
<dbReference type="AlphaFoldDB" id="A0A7X6LVJ6"/>
<comment type="caution">
    <text evidence="8">The sequence shown here is derived from an EMBL/GenBank/DDBJ whole genome shotgun (WGS) entry which is preliminary data.</text>
</comment>
<dbReference type="InterPro" id="IPR052704">
    <property type="entry name" value="ECF_Sigma-70_Domain"/>
</dbReference>
<evidence type="ECO:0000256" key="1">
    <source>
        <dbReference type="ARBA" id="ARBA00010641"/>
    </source>
</evidence>
<dbReference type="SUPFAM" id="SSF88659">
    <property type="entry name" value="Sigma3 and sigma4 domains of RNA polymerase sigma factors"/>
    <property type="match status" value="1"/>
</dbReference>
<evidence type="ECO:0000256" key="3">
    <source>
        <dbReference type="ARBA" id="ARBA00023082"/>
    </source>
</evidence>
<protein>
    <recommendedName>
        <fullName evidence="7">RNA polymerase sigma factor 70 region 4 type 2 domain-containing protein</fullName>
    </recommendedName>
</protein>
<dbReference type="EMBL" id="JAAXPE010000004">
    <property type="protein sequence ID" value="NKY85292.1"/>
    <property type="molecule type" value="Genomic_DNA"/>
</dbReference>
<dbReference type="InterPro" id="IPR032710">
    <property type="entry name" value="NTF2-like_dom_sf"/>
</dbReference>
<gene>
    <name evidence="8" type="ORF">HGA07_06590</name>
</gene>
<accession>A0A7X6LVJ6</accession>
<keyword evidence="2" id="KW-0805">Transcription regulation</keyword>
<evidence type="ECO:0000256" key="2">
    <source>
        <dbReference type="ARBA" id="ARBA00023015"/>
    </source>
</evidence>
<proteinExistence type="inferred from homology"/>
<comment type="similarity">
    <text evidence="1">Belongs to the sigma-70 factor family. ECF subfamily.</text>
</comment>
<dbReference type="GO" id="GO:0016987">
    <property type="term" value="F:sigma factor activity"/>
    <property type="evidence" value="ECO:0007669"/>
    <property type="project" value="UniProtKB-KW"/>
</dbReference>
<dbReference type="SUPFAM" id="SSF54427">
    <property type="entry name" value="NTF2-like"/>
    <property type="match status" value="1"/>
</dbReference>